<proteinExistence type="predicted"/>
<dbReference type="Gene3D" id="3.40.50.80">
    <property type="entry name" value="Nucleotide-binding domain of ferredoxin-NADP reductase (FNR) module"/>
    <property type="match status" value="1"/>
</dbReference>
<comment type="caution">
    <text evidence="2">The sequence shown here is derived from an EMBL/GenBank/DDBJ whole genome shotgun (WGS) entry which is preliminary data.</text>
</comment>
<dbReference type="RefSeq" id="WP_203005898.1">
    <property type="nucleotide sequence ID" value="NZ_JADWYU010000168.1"/>
</dbReference>
<keyword evidence="3" id="KW-1185">Reference proteome</keyword>
<dbReference type="Pfam" id="PF04954">
    <property type="entry name" value="SIP"/>
    <property type="match status" value="1"/>
</dbReference>
<feature type="domain" description="SIP-like Rossmann fold" evidence="1">
    <location>
        <begin position="123"/>
        <end position="234"/>
    </location>
</feature>
<evidence type="ECO:0000259" key="1">
    <source>
        <dbReference type="Pfam" id="PF04954"/>
    </source>
</evidence>
<dbReference type="Gene3D" id="2.40.30.10">
    <property type="entry name" value="Translation factors"/>
    <property type="match status" value="1"/>
</dbReference>
<name>A0A937RCJ1_9ACTN</name>
<dbReference type="EMBL" id="JAEACQ010000137">
    <property type="protein sequence ID" value="MBL7626485.1"/>
    <property type="molecule type" value="Genomic_DNA"/>
</dbReference>
<dbReference type="InterPro" id="IPR017938">
    <property type="entry name" value="Riboflavin_synthase-like_b-brl"/>
</dbReference>
<dbReference type="InterPro" id="IPR039261">
    <property type="entry name" value="FNR_nucleotide-bd"/>
</dbReference>
<dbReference type="SUPFAM" id="SSF63380">
    <property type="entry name" value="Riboflavin synthase domain-like"/>
    <property type="match status" value="1"/>
</dbReference>
<sequence length="239" mass="26105">MAKLPKFLADYTERRGFSTEVSEVTDLSAALRRVTFESPSLCAQEFSPCDVTAFRVSDNDFRHYTPEWIDRDKGRASILFHRHHDPKAPGITLVDALRPGNEITWCGVGSAKSFRWTSPAAAVALGDATTVGLMVALAERARAEGRSFLAVLELDAADCSAAQTLLPDAVVLPAKEEPGTALDDWVASATFDDFTPEAIYLAGHGQSIQRQRQALSSRHGLDRKSIRTQPYWATGKVGL</sequence>
<dbReference type="AlphaFoldDB" id="A0A937RCJ1"/>
<dbReference type="InterPro" id="IPR007037">
    <property type="entry name" value="SIP_rossman_dom"/>
</dbReference>
<reference evidence="2" key="1">
    <citation type="submission" date="2020-12" db="EMBL/GenBank/DDBJ databases">
        <title>Genomic characterization of non-nitrogen-fixing Frankia strains.</title>
        <authorList>
            <person name="Carlos-Shanley C."/>
            <person name="Guerra T."/>
            <person name="Hahn D."/>
        </authorList>
    </citation>
    <scope>NUCLEOTIDE SEQUENCE</scope>
    <source>
        <strain evidence="2">CN6</strain>
    </source>
</reference>
<dbReference type="InterPro" id="IPR039374">
    <property type="entry name" value="SIP_fam"/>
</dbReference>
<gene>
    <name evidence="2" type="ORF">I7412_04710</name>
</gene>
<dbReference type="PANTHER" id="PTHR30157">
    <property type="entry name" value="FERRIC REDUCTASE, NADPH-DEPENDENT"/>
    <property type="match status" value="1"/>
</dbReference>
<accession>A0A937RCJ1</accession>
<organism evidence="2 3">
    <name type="scientific">Frankia nepalensis</name>
    <dbReference type="NCBI Taxonomy" id="1836974"/>
    <lineage>
        <taxon>Bacteria</taxon>
        <taxon>Bacillati</taxon>
        <taxon>Actinomycetota</taxon>
        <taxon>Actinomycetes</taxon>
        <taxon>Frankiales</taxon>
        <taxon>Frankiaceae</taxon>
        <taxon>Frankia</taxon>
    </lineage>
</organism>
<dbReference type="Proteomes" id="UP000604475">
    <property type="component" value="Unassembled WGS sequence"/>
</dbReference>
<evidence type="ECO:0000313" key="2">
    <source>
        <dbReference type="EMBL" id="MBL7626485.1"/>
    </source>
</evidence>
<evidence type="ECO:0000313" key="3">
    <source>
        <dbReference type="Proteomes" id="UP000604475"/>
    </source>
</evidence>
<dbReference type="PANTHER" id="PTHR30157:SF0">
    <property type="entry name" value="NADPH-DEPENDENT FERRIC-CHELATE REDUCTASE"/>
    <property type="match status" value="1"/>
</dbReference>
<protein>
    <submittedName>
        <fullName evidence="2">SIP domain-containing protein</fullName>
    </submittedName>
</protein>